<sequence>MGFTLDERICQMPNHHDNVPYGCDNQMGMSVLTQLYHTDAETAVKLPQKLNVQYPSVHHRQKTVVTDMCYPTEISSLMDFGTQDCSLGKEIPESLRCNCNSNVFIRSSLLKLAEQAQWLLDKPRVKSINSGQRQWGKDEKQEWACGVKVVLDATGRVTKQVHRKWERKRGTHRGKEGEKGALTVESSGACAEEDMRSEKEEKVEKEEEGKADQIPLFPHRCLVLNTHLKQGQQALWHFVPQWLKQYKLVNIMDKAPIADYSGHPVLVLTLMDFTDFDTCSTGTQGCHIVKSARV</sequence>
<evidence type="ECO:0000256" key="1">
    <source>
        <dbReference type="SAM" id="MobiDB-lite"/>
    </source>
</evidence>
<evidence type="ECO:0000313" key="3">
    <source>
        <dbReference type="Proteomes" id="UP000298787"/>
    </source>
</evidence>
<keyword evidence="3" id="KW-1185">Reference proteome</keyword>
<gene>
    <name evidence="2" type="ORF">D9C73_005275</name>
</gene>
<feature type="compositionally biased region" description="Basic residues" evidence="1">
    <location>
        <begin position="162"/>
        <end position="172"/>
    </location>
</feature>
<dbReference type="EMBL" id="CM014082">
    <property type="protein sequence ID" value="TKS71274.1"/>
    <property type="molecule type" value="Genomic_DNA"/>
</dbReference>
<feature type="region of interest" description="Disordered" evidence="1">
    <location>
        <begin position="162"/>
        <end position="210"/>
    </location>
</feature>
<evidence type="ECO:0000313" key="2">
    <source>
        <dbReference type="EMBL" id="TKS71274.1"/>
    </source>
</evidence>
<protein>
    <submittedName>
        <fullName evidence="2">Uncharacterized protein</fullName>
    </submittedName>
</protein>
<accession>A0A4U5UA09</accession>
<feature type="compositionally biased region" description="Basic and acidic residues" evidence="1">
    <location>
        <begin position="193"/>
        <end position="210"/>
    </location>
</feature>
<name>A0A4U5UA09_COLLU</name>
<dbReference type="Proteomes" id="UP000298787">
    <property type="component" value="Chromosome 5"/>
</dbReference>
<proteinExistence type="predicted"/>
<dbReference type="AlphaFoldDB" id="A0A4U5UA09"/>
<reference evidence="2 3" key="1">
    <citation type="submission" date="2019-01" db="EMBL/GenBank/DDBJ databases">
        <title>Genome Assembly of Collichthys lucidus.</title>
        <authorList>
            <person name="Cai M."/>
            <person name="Xiao S."/>
        </authorList>
    </citation>
    <scope>NUCLEOTIDE SEQUENCE [LARGE SCALE GENOMIC DNA]</scope>
    <source>
        <strain evidence="2">JT15FE1705JMU</strain>
        <tissue evidence="2">Muscle</tissue>
    </source>
</reference>
<dbReference type="STRING" id="240159.A0A4U5UA09"/>
<organism evidence="2 3">
    <name type="scientific">Collichthys lucidus</name>
    <name type="common">Big head croaker</name>
    <name type="synonym">Sciaena lucida</name>
    <dbReference type="NCBI Taxonomy" id="240159"/>
    <lineage>
        <taxon>Eukaryota</taxon>
        <taxon>Metazoa</taxon>
        <taxon>Chordata</taxon>
        <taxon>Craniata</taxon>
        <taxon>Vertebrata</taxon>
        <taxon>Euteleostomi</taxon>
        <taxon>Actinopterygii</taxon>
        <taxon>Neopterygii</taxon>
        <taxon>Teleostei</taxon>
        <taxon>Neoteleostei</taxon>
        <taxon>Acanthomorphata</taxon>
        <taxon>Eupercaria</taxon>
        <taxon>Sciaenidae</taxon>
        <taxon>Collichthys</taxon>
    </lineage>
</organism>